<comment type="caution">
    <text evidence="9">The sequence shown here is derived from an EMBL/GenBank/DDBJ whole genome shotgun (WGS) entry which is preliminary data.</text>
</comment>
<feature type="region of interest" description="Disordered" evidence="7">
    <location>
        <begin position="181"/>
        <end position="230"/>
    </location>
</feature>
<keyword evidence="6" id="KW-0143">Chaperone</keyword>
<evidence type="ECO:0000256" key="8">
    <source>
        <dbReference type="SAM" id="SignalP"/>
    </source>
</evidence>
<dbReference type="PANTHER" id="PTHR17600:SF2">
    <property type="entry name" value="LRP CHAPERONE MESD"/>
    <property type="match status" value="1"/>
</dbReference>
<evidence type="ECO:0000256" key="1">
    <source>
        <dbReference type="ARBA" id="ARBA00004240"/>
    </source>
</evidence>
<keyword evidence="5" id="KW-0256">Endoplasmic reticulum</keyword>
<evidence type="ECO:0008006" key="11">
    <source>
        <dbReference type="Google" id="ProtNLM"/>
    </source>
</evidence>
<evidence type="ECO:0000256" key="3">
    <source>
        <dbReference type="ARBA" id="ARBA00022687"/>
    </source>
</evidence>
<evidence type="ECO:0000256" key="4">
    <source>
        <dbReference type="ARBA" id="ARBA00022729"/>
    </source>
</evidence>
<evidence type="ECO:0000256" key="2">
    <source>
        <dbReference type="ARBA" id="ARBA00011068"/>
    </source>
</evidence>
<dbReference type="Pfam" id="PF10185">
    <property type="entry name" value="Mesd"/>
    <property type="match status" value="1"/>
</dbReference>
<gene>
    <name evidence="9" type="ORF">NP493_432g04035</name>
</gene>
<evidence type="ECO:0000256" key="7">
    <source>
        <dbReference type="SAM" id="MobiDB-lite"/>
    </source>
</evidence>
<accession>A0AAD9NSE4</accession>
<dbReference type="GO" id="GO:0005783">
    <property type="term" value="C:endoplasmic reticulum"/>
    <property type="evidence" value="ECO:0007669"/>
    <property type="project" value="UniProtKB-SubCell"/>
</dbReference>
<feature type="chain" id="PRO_5042297933" description="LDLR chaperone MESD" evidence="8">
    <location>
        <begin position="28"/>
        <end position="230"/>
    </location>
</feature>
<feature type="region of interest" description="Disordered" evidence="7">
    <location>
        <begin position="28"/>
        <end position="50"/>
    </location>
</feature>
<evidence type="ECO:0000313" key="10">
    <source>
        <dbReference type="Proteomes" id="UP001209878"/>
    </source>
</evidence>
<dbReference type="Gene3D" id="6.10.250.640">
    <property type="match status" value="1"/>
</dbReference>
<sequence>MASAKKLGVGLCVIMLLILLFSPYTTCSKEDTDEEKTPEDDKWKKKDVRDYSEADLEKLFDQWEEQEDPLEEDELPEWKRTPPKIDLSKIDTSKPEEMLKMTKKGKTLMMFATVSGNPTEKETEQITQIWQSSLFNANIELQRYVVSSDRVLFMLKDGAKAWEIKDFLVKQDRCEVVSIDNQDYPGKGAKSKGAKESNKSSDKTGSDKKKASVENESHDNKIKKPKKEEL</sequence>
<dbReference type="PANTHER" id="PTHR17600">
    <property type="entry name" value="MESODERM DEVELOPMENT CANDIDATE 2"/>
    <property type="match status" value="1"/>
</dbReference>
<dbReference type="AlphaFoldDB" id="A0AAD9NSE4"/>
<evidence type="ECO:0000256" key="5">
    <source>
        <dbReference type="ARBA" id="ARBA00022824"/>
    </source>
</evidence>
<proteinExistence type="inferred from homology"/>
<name>A0AAD9NSE4_RIDPI</name>
<feature type="compositionally biased region" description="Basic and acidic residues" evidence="7">
    <location>
        <begin position="39"/>
        <end position="50"/>
    </location>
</feature>
<keyword evidence="4 8" id="KW-0732">Signal</keyword>
<keyword evidence="3" id="KW-0879">Wnt signaling pathway</keyword>
<comment type="subcellular location">
    <subcellularLocation>
        <location evidence="1">Endoplasmic reticulum</location>
    </subcellularLocation>
</comment>
<protein>
    <recommendedName>
        <fullName evidence="11">LDLR chaperone MESD</fullName>
    </recommendedName>
</protein>
<dbReference type="InterPro" id="IPR019330">
    <property type="entry name" value="MESD"/>
</dbReference>
<dbReference type="GO" id="GO:0016055">
    <property type="term" value="P:Wnt signaling pathway"/>
    <property type="evidence" value="ECO:0007669"/>
    <property type="project" value="UniProtKB-KW"/>
</dbReference>
<comment type="similarity">
    <text evidence="2">Belongs to the MESD family.</text>
</comment>
<dbReference type="Proteomes" id="UP001209878">
    <property type="component" value="Unassembled WGS sequence"/>
</dbReference>
<evidence type="ECO:0000313" key="9">
    <source>
        <dbReference type="EMBL" id="KAK2180685.1"/>
    </source>
</evidence>
<evidence type="ECO:0000256" key="6">
    <source>
        <dbReference type="ARBA" id="ARBA00023186"/>
    </source>
</evidence>
<keyword evidence="10" id="KW-1185">Reference proteome</keyword>
<dbReference type="FunFam" id="3.30.70.260:FF:000031">
    <property type="entry name" value="LDLR chaperone MESD"/>
    <property type="match status" value="1"/>
</dbReference>
<dbReference type="Gene3D" id="3.30.70.260">
    <property type="match status" value="1"/>
</dbReference>
<reference evidence="9" key="1">
    <citation type="journal article" date="2023" name="Mol. Biol. Evol.">
        <title>Third-Generation Sequencing Reveals the Adaptive Role of the Epigenome in Three Deep-Sea Polychaetes.</title>
        <authorList>
            <person name="Perez M."/>
            <person name="Aroh O."/>
            <person name="Sun Y."/>
            <person name="Lan Y."/>
            <person name="Juniper S.K."/>
            <person name="Young C.R."/>
            <person name="Angers B."/>
            <person name="Qian P.Y."/>
        </authorList>
    </citation>
    <scope>NUCLEOTIDE SEQUENCE</scope>
    <source>
        <tissue evidence="9">Vestimentum</tissue>
    </source>
</reference>
<dbReference type="GO" id="GO:0006457">
    <property type="term" value="P:protein folding"/>
    <property type="evidence" value="ECO:0007669"/>
    <property type="project" value="InterPro"/>
</dbReference>
<dbReference type="EMBL" id="JAODUO010000432">
    <property type="protein sequence ID" value="KAK2180685.1"/>
    <property type="molecule type" value="Genomic_DNA"/>
</dbReference>
<feature type="compositionally biased region" description="Basic and acidic residues" evidence="7">
    <location>
        <begin position="193"/>
        <end position="230"/>
    </location>
</feature>
<feature type="signal peptide" evidence="8">
    <location>
        <begin position="1"/>
        <end position="27"/>
    </location>
</feature>
<organism evidence="9 10">
    <name type="scientific">Ridgeia piscesae</name>
    <name type="common">Tubeworm</name>
    <dbReference type="NCBI Taxonomy" id="27915"/>
    <lineage>
        <taxon>Eukaryota</taxon>
        <taxon>Metazoa</taxon>
        <taxon>Spiralia</taxon>
        <taxon>Lophotrochozoa</taxon>
        <taxon>Annelida</taxon>
        <taxon>Polychaeta</taxon>
        <taxon>Sedentaria</taxon>
        <taxon>Canalipalpata</taxon>
        <taxon>Sabellida</taxon>
        <taxon>Siboglinidae</taxon>
        <taxon>Ridgeia</taxon>
    </lineage>
</organism>